<keyword evidence="1" id="KW-1133">Transmembrane helix</keyword>
<keyword evidence="3" id="KW-1185">Reference proteome</keyword>
<name>A0ABS8DD28_9FIRM</name>
<gene>
    <name evidence="2" type="ORF">LIZ65_03420</name>
</gene>
<protein>
    <submittedName>
        <fullName evidence="2">Stage III sporulation protein AF</fullName>
    </submittedName>
</protein>
<proteinExistence type="predicted"/>
<dbReference type="InterPro" id="IPR014245">
    <property type="entry name" value="Spore_III_AF"/>
</dbReference>
<feature type="transmembrane region" description="Helical" evidence="1">
    <location>
        <begin position="12"/>
        <end position="27"/>
    </location>
</feature>
<comment type="caution">
    <text evidence="2">The sequence shown here is derived from an EMBL/GenBank/DDBJ whole genome shotgun (WGS) entry which is preliminary data.</text>
</comment>
<dbReference type="Proteomes" id="UP001299546">
    <property type="component" value="Unassembled WGS sequence"/>
</dbReference>
<feature type="transmembrane region" description="Helical" evidence="1">
    <location>
        <begin position="34"/>
        <end position="52"/>
    </location>
</feature>
<dbReference type="RefSeq" id="WP_066732664.1">
    <property type="nucleotide sequence ID" value="NZ_JAJCIQ010000001.1"/>
</dbReference>
<keyword evidence="1" id="KW-0472">Membrane</keyword>
<organism evidence="2 3">
    <name type="scientific">Bariatricus massiliensis</name>
    <dbReference type="NCBI Taxonomy" id="1745713"/>
    <lineage>
        <taxon>Bacteria</taxon>
        <taxon>Bacillati</taxon>
        <taxon>Bacillota</taxon>
        <taxon>Clostridia</taxon>
        <taxon>Lachnospirales</taxon>
        <taxon>Lachnospiraceae</taxon>
        <taxon>Bariatricus</taxon>
    </lineage>
</organism>
<reference evidence="2 3" key="1">
    <citation type="submission" date="2021-10" db="EMBL/GenBank/DDBJ databases">
        <title>Collection of gut derived symbiotic bacterial strains cultured from healthy donors.</title>
        <authorList>
            <person name="Lin H."/>
            <person name="Littmann E."/>
            <person name="Kohout C."/>
            <person name="Pamer E.G."/>
        </authorList>
    </citation>
    <scope>NUCLEOTIDE SEQUENCE [LARGE SCALE GENOMIC DNA]</scope>
    <source>
        <strain evidence="2 3">DFI.1.165</strain>
    </source>
</reference>
<keyword evidence="1" id="KW-0812">Transmembrane</keyword>
<evidence type="ECO:0000313" key="2">
    <source>
        <dbReference type="EMBL" id="MCB7386328.1"/>
    </source>
</evidence>
<evidence type="ECO:0000313" key="3">
    <source>
        <dbReference type="Proteomes" id="UP001299546"/>
    </source>
</evidence>
<evidence type="ECO:0000256" key="1">
    <source>
        <dbReference type="SAM" id="Phobius"/>
    </source>
</evidence>
<sequence length="96" mass="11214">MFDYIYEWLKNLAFYMILVTAVIRALPDNSYQKYIRFFAGLILVILLMTPILKLTGMKGTFSELYRSAVYEQESKEIEEAAAFLQEMENPLLEEGD</sequence>
<dbReference type="Pfam" id="PF09581">
    <property type="entry name" value="Spore_III_AF"/>
    <property type="match status" value="1"/>
</dbReference>
<accession>A0ABS8DD28</accession>
<dbReference type="EMBL" id="JAJCIS010000001">
    <property type="protein sequence ID" value="MCB7386328.1"/>
    <property type="molecule type" value="Genomic_DNA"/>
</dbReference>